<evidence type="ECO:0000259" key="7">
    <source>
        <dbReference type="Pfam" id="PF01292"/>
    </source>
</evidence>
<dbReference type="EMBL" id="FOMJ01000001">
    <property type="protein sequence ID" value="SFC93084.1"/>
    <property type="molecule type" value="Genomic_DNA"/>
</dbReference>
<comment type="subcellular location">
    <subcellularLocation>
        <location evidence="1">Cell membrane</location>
        <topology evidence="1">Multi-pass membrane protein</topology>
    </subcellularLocation>
</comment>
<dbReference type="PANTHER" id="PTHR30485:SF2">
    <property type="entry name" value="BLL0597 PROTEIN"/>
    <property type="match status" value="1"/>
</dbReference>
<dbReference type="InterPro" id="IPR011577">
    <property type="entry name" value="Cyt_b561_bac/Ni-Hgenase"/>
</dbReference>
<organism evidence="8 9">
    <name type="scientific">Thiohalospira halophila DSM 15071</name>
    <dbReference type="NCBI Taxonomy" id="1123397"/>
    <lineage>
        <taxon>Bacteria</taxon>
        <taxon>Pseudomonadati</taxon>
        <taxon>Pseudomonadota</taxon>
        <taxon>Gammaproteobacteria</taxon>
        <taxon>Thiohalospirales</taxon>
        <taxon>Thiohalospiraceae</taxon>
        <taxon>Thiohalospira</taxon>
    </lineage>
</organism>
<dbReference type="AlphaFoldDB" id="A0A1I1N5X7"/>
<protein>
    <submittedName>
        <fullName evidence="8">Cytochrome b</fullName>
    </submittedName>
</protein>
<keyword evidence="2" id="KW-1003">Cell membrane</keyword>
<sequence length="219" mass="23792">MVGTSKHAESQTRVWDPWVRISHWTLAAAFFGAYFIVEEPLAVHVWLGYLVGALLLIRVIWGVIGPRHARFSHFIPSPRIFLDYSGKLLRGRAPRYLGHNPAGGAMIAALLLALTGTVTTGLMVYGAKEKAGPLAGWYAAAEPGPSLIARADDGSEAEDGEHEEAEVLEELHEFFANLTLILVGLHVLGILVSSIAHRENLVRAMVTGRKRAKGPGDRS</sequence>
<dbReference type="GO" id="GO:0022904">
    <property type="term" value="P:respiratory electron transport chain"/>
    <property type="evidence" value="ECO:0007669"/>
    <property type="project" value="InterPro"/>
</dbReference>
<evidence type="ECO:0000256" key="2">
    <source>
        <dbReference type="ARBA" id="ARBA00022475"/>
    </source>
</evidence>
<dbReference type="SUPFAM" id="SSF81342">
    <property type="entry name" value="Transmembrane di-heme cytochromes"/>
    <property type="match status" value="1"/>
</dbReference>
<dbReference type="RefSeq" id="WP_093426823.1">
    <property type="nucleotide sequence ID" value="NZ_FOMJ01000001.1"/>
</dbReference>
<evidence type="ECO:0000313" key="8">
    <source>
        <dbReference type="EMBL" id="SFC93084.1"/>
    </source>
</evidence>
<feature type="transmembrane region" description="Helical" evidence="6">
    <location>
        <begin position="21"/>
        <end position="37"/>
    </location>
</feature>
<keyword evidence="4 6" id="KW-1133">Transmembrane helix</keyword>
<evidence type="ECO:0000256" key="6">
    <source>
        <dbReference type="SAM" id="Phobius"/>
    </source>
</evidence>
<proteinExistence type="predicted"/>
<dbReference type="Proteomes" id="UP000198611">
    <property type="component" value="Unassembled WGS sequence"/>
</dbReference>
<dbReference type="GO" id="GO:0005886">
    <property type="term" value="C:plasma membrane"/>
    <property type="evidence" value="ECO:0007669"/>
    <property type="project" value="UniProtKB-SubCell"/>
</dbReference>
<feature type="transmembrane region" description="Helical" evidence="6">
    <location>
        <begin position="43"/>
        <end position="64"/>
    </location>
</feature>
<keyword evidence="9" id="KW-1185">Reference proteome</keyword>
<gene>
    <name evidence="8" type="ORF">SAMN05660831_00126</name>
</gene>
<evidence type="ECO:0000313" key="9">
    <source>
        <dbReference type="Proteomes" id="UP000198611"/>
    </source>
</evidence>
<evidence type="ECO:0000256" key="4">
    <source>
        <dbReference type="ARBA" id="ARBA00022989"/>
    </source>
</evidence>
<feature type="domain" description="Cytochrome b561 bacterial/Ni-hydrogenase" evidence="7">
    <location>
        <begin position="14"/>
        <end position="208"/>
    </location>
</feature>
<feature type="transmembrane region" description="Helical" evidence="6">
    <location>
        <begin position="174"/>
        <end position="196"/>
    </location>
</feature>
<name>A0A1I1N5X7_9GAMM</name>
<evidence type="ECO:0000256" key="3">
    <source>
        <dbReference type="ARBA" id="ARBA00022692"/>
    </source>
</evidence>
<dbReference type="STRING" id="1123397.SAMN05660831_00126"/>
<dbReference type="PANTHER" id="PTHR30485">
    <property type="entry name" value="NI/FE-HYDROGENASE 1 B-TYPE CYTOCHROME SUBUNIT"/>
    <property type="match status" value="1"/>
</dbReference>
<dbReference type="Gene3D" id="1.20.950.20">
    <property type="entry name" value="Transmembrane di-heme cytochromes, Chain C"/>
    <property type="match status" value="1"/>
</dbReference>
<accession>A0A1I1N5X7</accession>
<dbReference type="InterPro" id="IPR051542">
    <property type="entry name" value="Hydrogenase_cytochrome"/>
</dbReference>
<reference evidence="8 9" key="1">
    <citation type="submission" date="2016-10" db="EMBL/GenBank/DDBJ databases">
        <authorList>
            <person name="de Groot N.N."/>
        </authorList>
    </citation>
    <scope>NUCLEOTIDE SEQUENCE [LARGE SCALE GENOMIC DNA]</scope>
    <source>
        <strain evidence="8 9">HL3</strain>
    </source>
</reference>
<dbReference type="GO" id="GO:0009055">
    <property type="term" value="F:electron transfer activity"/>
    <property type="evidence" value="ECO:0007669"/>
    <property type="project" value="InterPro"/>
</dbReference>
<evidence type="ECO:0000256" key="1">
    <source>
        <dbReference type="ARBA" id="ARBA00004651"/>
    </source>
</evidence>
<keyword evidence="5 6" id="KW-0472">Membrane</keyword>
<dbReference type="Pfam" id="PF01292">
    <property type="entry name" value="Ni_hydr_CYTB"/>
    <property type="match status" value="1"/>
</dbReference>
<evidence type="ECO:0000256" key="5">
    <source>
        <dbReference type="ARBA" id="ARBA00023136"/>
    </source>
</evidence>
<dbReference type="GO" id="GO:0020037">
    <property type="term" value="F:heme binding"/>
    <property type="evidence" value="ECO:0007669"/>
    <property type="project" value="TreeGrafter"/>
</dbReference>
<dbReference type="OrthoDB" id="196472at2"/>
<keyword evidence="3 6" id="KW-0812">Transmembrane</keyword>
<feature type="transmembrane region" description="Helical" evidence="6">
    <location>
        <begin position="102"/>
        <end position="125"/>
    </location>
</feature>
<dbReference type="InterPro" id="IPR016174">
    <property type="entry name" value="Di-haem_cyt_TM"/>
</dbReference>